<evidence type="ECO:0000256" key="9">
    <source>
        <dbReference type="ARBA" id="ARBA00022989"/>
    </source>
</evidence>
<dbReference type="Pfam" id="PF01080">
    <property type="entry name" value="Presenilin"/>
    <property type="match status" value="1"/>
</dbReference>
<feature type="region of interest" description="Disordered" evidence="16">
    <location>
        <begin position="405"/>
        <end position="459"/>
    </location>
</feature>
<sequence length="553" mass="61639">MTTDEITENKCSHCQKSATFMCSSCGQDGPRYCSIECQTDHWKEIHYKVCKAARRNRQRHAETVAATATTNENEERSSDIPMNDLSQNQDQEKLDQEDEEESADELRFYTLQIYRIIKPVVACIVLSIFWVKVSYSGLSDYSPTRPSYVNLTPTTSSSSPSSSDNSTSTGPSIANSFTNAAIIIGQIIGVTILIVFLFKKGWIKVLIGFFMVVVLMLLGFMTYLLLLNLVQVFSIALDYITLVFALWNFAVVGLMSIFWKGPLWLQQSYLTIMSSLMAFSLTGLEQWTTWILLGLLAVWDLIAVLCPFGPLRLLIESSRNQQREVPALLYSVNAVWFMMASNDHFRISNSMLGASTSATAVAETPNNNETVSSSSNRLSIQQHHSPSSFIQQNFRKSHDGFRRLPDDSHVTINSDTSSNSNNNPFATQTTLNLPDNTDRPSSTTQEEDKNKKIETENDEEDVERSGLKLGLGDFVFYSVLIARAAMYDWITTVCCTIAVLTGLTATIFLLAIYKKALPALPISIAFGILFYFVAKTVLVPYVGALCVFGMVGL</sequence>
<keyword evidence="4 14" id="KW-0863">Zinc-finger</keyword>
<dbReference type="GO" id="GO:0042500">
    <property type="term" value="F:aspartic endopeptidase activity, intramembrane cleaving"/>
    <property type="evidence" value="ECO:0007669"/>
    <property type="project" value="InterPro"/>
</dbReference>
<evidence type="ECO:0000256" key="13">
    <source>
        <dbReference type="ARBA" id="ARBA00066080"/>
    </source>
</evidence>
<dbReference type="PROSITE" id="PS50865">
    <property type="entry name" value="ZF_MYND_2"/>
    <property type="match status" value="1"/>
</dbReference>
<keyword evidence="8 15" id="KW-0914">Notch signaling pathway</keyword>
<keyword evidence="7" id="KW-0862">Zinc</keyword>
<keyword evidence="15" id="KW-0645">Protease</keyword>
<feature type="domain" description="MYND-type" evidence="17">
    <location>
        <begin position="11"/>
        <end position="50"/>
    </location>
</feature>
<evidence type="ECO:0000313" key="19">
    <source>
        <dbReference type="Proteomes" id="UP000650833"/>
    </source>
</evidence>
<feature type="compositionally biased region" description="Polar residues" evidence="16">
    <location>
        <begin position="424"/>
        <end position="444"/>
    </location>
</feature>
<evidence type="ECO:0000256" key="12">
    <source>
        <dbReference type="ARBA" id="ARBA00053367"/>
    </source>
</evidence>
<proteinExistence type="inferred from homology"/>
<evidence type="ECO:0000259" key="17">
    <source>
        <dbReference type="PROSITE" id="PS50865"/>
    </source>
</evidence>
<dbReference type="SMART" id="SM00730">
    <property type="entry name" value="PSN"/>
    <property type="match status" value="1"/>
</dbReference>
<dbReference type="InterPro" id="IPR001108">
    <property type="entry name" value="Peptidase_A22A"/>
</dbReference>
<feature type="transmembrane region" description="Helical" evidence="15">
    <location>
        <begin position="205"/>
        <end position="227"/>
    </location>
</feature>
<evidence type="ECO:0000256" key="11">
    <source>
        <dbReference type="ARBA" id="ARBA00023136"/>
    </source>
</evidence>
<evidence type="ECO:0000256" key="14">
    <source>
        <dbReference type="PROSITE-ProRule" id="PRU00134"/>
    </source>
</evidence>
<dbReference type="GO" id="GO:0070765">
    <property type="term" value="C:gamma-secretase complex"/>
    <property type="evidence" value="ECO:0007669"/>
    <property type="project" value="TreeGrafter"/>
</dbReference>
<dbReference type="Gene3D" id="6.10.140.2220">
    <property type="match status" value="1"/>
</dbReference>
<keyword evidence="3" id="KW-0479">Metal-binding</keyword>
<feature type="compositionally biased region" description="Basic and acidic residues" evidence="16">
    <location>
        <begin position="446"/>
        <end position="455"/>
    </location>
</feature>
<comment type="subcellular location">
    <subcellularLocation>
        <location evidence="15">Endoplasmic reticulum membrane</location>
        <topology evidence="15">Multi-pass membrane protein</topology>
    </subcellularLocation>
    <subcellularLocation>
        <location evidence="15">Golgi apparatus membrane</location>
        <topology evidence="15">Multi-pass membrane protein</topology>
    </subcellularLocation>
</comment>
<dbReference type="SUPFAM" id="SSF144232">
    <property type="entry name" value="HIT/MYND zinc finger-like"/>
    <property type="match status" value="1"/>
</dbReference>
<evidence type="ECO:0000313" key="18">
    <source>
        <dbReference type="EMBL" id="KAG2214898.1"/>
    </source>
</evidence>
<keyword evidence="11 15" id="KW-0472">Membrane</keyword>
<feature type="transmembrane region" description="Helical" evidence="15">
    <location>
        <begin position="239"/>
        <end position="259"/>
    </location>
</feature>
<evidence type="ECO:0000256" key="3">
    <source>
        <dbReference type="ARBA" id="ARBA00022723"/>
    </source>
</evidence>
<comment type="caution">
    <text evidence="18">The sequence shown here is derived from an EMBL/GenBank/DDBJ whole genome shotgun (WGS) entry which is preliminary data.</text>
</comment>
<evidence type="ECO:0000256" key="4">
    <source>
        <dbReference type="ARBA" id="ARBA00022771"/>
    </source>
</evidence>
<dbReference type="GO" id="GO:0016485">
    <property type="term" value="P:protein processing"/>
    <property type="evidence" value="ECO:0007669"/>
    <property type="project" value="InterPro"/>
</dbReference>
<evidence type="ECO:0000256" key="6">
    <source>
        <dbReference type="ARBA" id="ARBA00022824"/>
    </source>
</evidence>
<dbReference type="InterPro" id="IPR042524">
    <property type="entry name" value="Presenilin_C"/>
</dbReference>
<keyword evidence="2 15" id="KW-0812">Transmembrane</keyword>
<name>A0A8H7VFT6_9FUNG</name>
<comment type="function">
    <text evidence="15">Probable subunit of the gamma-secretase complex, an endoprotease complex that catalyzes the intramembrane cleavage of integral membrane proteins such as Notch receptors.</text>
</comment>
<keyword evidence="9 15" id="KW-1133">Transmembrane helix</keyword>
<dbReference type="Gene3D" id="1.10.472.100">
    <property type="entry name" value="Presenilin"/>
    <property type="match status" value="1"/>
</dbReference>
<keyword evidence="19" id="KW-1185">Reference proteome</keyword>
<dbReference type="GO" id="GO:0000139">
    <property type="term" value="C:Golgi membrane"/>
    <property type="evidence" value="ECO:0007669"/>
    <property type="project" value="UniProtKB-SubCell"/>
</dbReference>
<dbReference type="InterPro" id="IPR006639">
    <property type="entry name" value="Preselin/SPP"/>
</dbReference>
<feature type="transmembrane region" description="Helical" evidence="15">
    <location>
        <begin position="524"/>
        <end position="551"/>
    </location>
</feature>
<comment type="similarity">
    <text evidence="1 15">Belongs to the peptidase A22A family.</text>
</comment>
<dbReference type="EC" id="3.4.23.-" evidence="15"/>
<feature type="transmembrane region" description="Helical" evidence="15">
    <location>
        <begin position="116"/>
        <end position="135"/>
    </location>
</feature>
<comment type="subunit">
    <text evidence="13">Homodimer. Component of the gamma-secretase complex, a complex composed of a presenilin homodimer, nicastrin, aph1 and pen2.</text>
</comment>
<keyword evidence="6 15" id="KW-0256">Endoplasmic reticulum</keyword>
<dbReference type="PANTHER" id="PTHR10202">
    <property type="entry name" value="PRESENILIN"/>
    <property type="match status" value="1"/>
</dbReference>
<protein>
    <recommendedName>
        <fullName evidence="15">Presenilin</fullName>
        <ecNumber evidence="15">3.4.23.-</ecNumber>
    </recommendedName>
</protein>
<evidence type="ECO:0000256" key="16">
    <source>
        <dbReference type="SAM" id="MobiDB-lite"/>
    </source>
</evidence>
<comment type="function">
    <text evidence="12">Probable catalytic subunit of the gamma-secretase complex, an endoprotease complex that catalyzes the intramembrane cleavage of integral membrane proteins such as Notch receptors. Requires the other members of the gamma-secretase complex to have a protease activity.</text>
</comment>
<evidence type="ECO:0000256" key="5">
    <source>
        <dbReference type="ARBA" id="ARBA00022801"/>
    </source>
</evidence>
<evidence type="ECO:0000256" key="7">
    <source>
        <dbReference type="ARBA" id="ARBA00022833"/>
    </source>
</evidence>
<dbReference type="OrthoDB" id="432970at2759"/>
<reference evidence="18" key="1">
    <citation type="submission" date="2020-12" db="EMBL/GenBank/DDBJ databases">
        <title>Metabolic potential, ecology and presence of endohyphal bacteria is reflected in genomic diversity of Mucoromycotina.</title>
        <authorList>
            <person name="Muszewska A."/>
            <person name="Okrasinska A."/>
            <person name="Steczkiewicz K."/>
            <person name="Drgas O."/>
            <person name="Orlowska M."/>
            <person name="Perlinska-Lenart U."/>
            <person name="Aleksandrzak-Piekarczyk T."/>
            <person name="Szatraj K."/>
            <person name="Zielenkiewicz U."/>
            <person name="Pilsyk S."/>
            <person name="Malc E."/>
            <person name="Mieczkowski P."/>
            <person name="Kruszewska J.S."/>
            <person name="Biernat P."/>
            <person name="Pawlowska J."/>
        </authorList>
    </citation>
    <scope>NUCLEOTIDE SEQUENCE</scope>
    <source>
        <strain evidence="18">CBS 226.32</strain>
    </source>
</reference>
<accession>A0A8H7VFT6</accession>
<dbReference type="GO" id="GO:0008270">
    <property type="term" value="F:zinc ion binding"/>
    <property type="evidence" value="ECO:0007669"/>
    <property type="project" value="UniProtKB-KW"/>
</dbReference>
<dbReference type="AlphaFoldDB" id="A0A8H7VFT6"/>
<dbReference type="Proteomes" id="UP000650833">
    <property type="component" value="Unassembled WGS sequence"/>
</dbReference>
<dbReference type="EMBL" id="JAEPRC010000018">
    <property type="protein sequence ID" value="KAG2214898.1"/>
    <property type="molecule type" value="Genomic_DNA"/>
</dbReference>
<evidence type="ECO:0000256" key="1">
    <source>
        <dbReference type="ARBA" id="ARBA00008604"/>
    </source>
</evidence>
<organism evidence="18 19">
    <name type="scientific">Mucor plumbeus</name>
    <dbReference type="NCBI Taxonomy" id="97098"/>
    <lineage>
        <taxon>Eukaryota</taxon>
        <taxon>Fungi</taxon>
        <taxon>Fungi incertae sedis</taxon>
        <taxon>Mucoromycota</taxon>
        <taxon>Mucoromycotina</taxon>
        <taxon>Mucoromycetes</taxon>
        <taxon>Mucorales</taxon>
        <taxon>Mucorineae</taxon>
        <taxon>Mucoraceae</taxon>
        <taxon>Mucor</taxon>
    </lineage>
</organism>
<evidence type="ECO:0000256" key="10">
    <source>
        <dbReference type="ARBA" id="ARBA00023034"/>
    </source>
</evidence>
<dbReference type="FunFam" id="1.10.472.100:FF:000003">
    <property type="entry name" value="Presenilin"/>
    <property type="match status" value="1"/>
</dbReference>
<keyword evidence="10 15" id="KW-0333">Golgi apparatus</keyword>
<feature type="region of interest" description="Disordered" evidence="16">
    <location>
        <begin position="61"/>
        <end position="100"/>
    </location>
</feature>
<dbReference type="GO" id="GO:0005789">
    <property type="term" value="C:endoplasmic reticulum membrane"/>
    <property type="evidence" value="ECO:0007669"/>
    <property type="project" value="UniProtKB-SubCell"/>
</dbReference>
<feature type="transmembrane region" description="Helical" evidence="15">
    <location>
        <begin position="268"/>
        <end position="284"/>
    </location>
</feature>
<evidence type="ECO:0000256" key="2">
    <source>
        <dbReference type="ARBA" id="ARBA00022692"/>
    </source>
</evidence>
<dbReference type="PRINTS" id="PR01072">
    <property type="entry name" value="PRESENILIN"/>
</dbReference>
<feature type="compositionally biased region" description="Low complexity" evidence="16">
    <location>
        <begin position="413"/>
        <end position="423"/>
    </location>
</feature>
<feature type="transmembrane region" description="Helical" evidence="15">
    <location>
        <begin position="177"/>
        <end position="198"/>
    </location>
</feature>
<comment type="domain">
    <text evidence="15">The PAL motif is required for normal active site conformation.</text>
</comment>
<dbReference type="Pfam" id="PF01753">
    <property type="entry name" value="zf-MYND"/>
    <property type="match status" value="1"/>
</dbReference>
<evidence type="ECO:0000256" key="15">
    <source>
        <dbReference type="RuleBase" id="RU361148"/>
    </source>
</evidence>
<dbReference type="InterPro" id="IPR002893">
    <property type="entry name" value="Znf_MYND"/>
</dbReference>
<dbReference type="GO" id="GO:0006509">
    <property type="term" value="P:membrane protein ectodomain proteolysis"/>
    <property type="evidence" value="ECO:0007669"/>
    <property type="project" value="TreeGrafter"/>
</dbReference>
<dbReference type="GO" id="GO:0044351">
    <property type="term" value="P:macropinocytosis"/>
    <property type="evidence" value="ECO:0007669"/>
    <property type="project" value="UniProtKB-ARBA"/>
</dbReference>
<feature type="transmembrane region" description="Helical" evidence="15">
    <location>
        <begin position="290"/>
        <end position="315"/>
    </location>
</feature>
<evidence type="ECO:0000256" key="8">
    <source>
        <dbReference type="ARBA" id="ARBA00022976"/>
    </source>
</evidence>
<keyword evidence="5 15" id="KW-0378">Hydrolase</keyword>
<feature type="transmembrane region" description="Helical" evidence="15">
    <location>
        <begin position="489"/>
        <end position="512"/>
    </location>
</feature>
<dbReference type="PANTHER" id="PTHR10202:SF13">
    <property type="entry name" value="PRESENILIN HOMOLOG"/>
    <property type="match status" value="1"/>
</dbReference>
<gene>
    <name evidence="18" type="ORF">INT46_007858</name>
</gene>